<sequence>MAEDNYAKRAKEAFAQGEKKLKPGVFGKMFSNKDDRMDEASELFKQAANFYRLAKDFQNSSAAFVKCAECKPEEAANYFSEAGNVLRKVNTAEAITYYNRAVEIMVSGGRISMAARLRKQIAEIYEADEMLGLAVENYAHAAELYEMDNGDSTANSCHLKVAELSTFESLESNVILKAIKLFEDVADRYLMHTLTRYSAKDCYFKAVLLYLSNDDTIGAENATGKYSLKDPSFETSRENKLIKDILTATRAEDIGSFENILFQFNKITPLDRWKTKVLLKAKSFINRENEEDFS</sequence>
<evidence type="ECO:0008006" key="7">
    <source>
        <dbReference type="Google" id="ProtNLM"/>
    </source>
</evidence>
<comment type="function">
    <text evidence="4">Required for vesicular transport between the endoplasmic reticulum and the Golgi apparatus.</text>
</comment>
<dbReference type="AlphaFoldDB" id="A0A1R2CKA1"/>
<dbReference type="OrthoDB" id="9984275at2759"/>
<dbReference type="InterPro" id="IPR000744">
    <property type="entry name" value="NSF_attach"/>
</dbReference>
<proteinExistence type="inferred from homology"/>
<keyword evidence="6" id="KW-1185">Reference proteome</keyword>
<dbReference type="GO" id="GO:0019905">
    <property type="term" value="F:syntaxin binding"/>
    <property type="evidence" value="ECO:0007669"/>
    <property type="project" value="TreeGrafter"/>
</dbReference>
<dbReference type="GO" id="GO:0035494">
    <property type="term" value="P:SNARE complex disassembly"/>
    <property type="evidence" value="ECO:0007669"/>
    <property type="project" value="TreeGrafter"/>
</dbReference>
<evidence type="ECO:0000256" key="2">
    <source>
        <dbReference type="ARBA" id="ARBA00022448"/>
    </source>
</evidence>
<keyword evidence="3 4" id="KW-0653">Protein transport</keyword>
<dbReference type="GO" id="GO:0005774">
    <property type="term" value="C:vacuolar membrane"/>
    <property type="evidence" value="ECO:0007669"/>
    <property type="project" value="TreeGrafter"/>
</dbReference>
<evidence type="ECO:0000256" key="4">
    <source>
        <dbReference type="RuleBase" id="RU367013"/>
    </source>
</evidence>
<evidence type="ECO:0000256" key="3">
    <source>
        <dbReference type="ARBA" id="ARBA00022927"/>
    </source>
</evidence>
<evidence type="ECO:0000256" key="1">
    <source>
        <dbReference type="ARBA" id="ARBA00010050"/>
    </source>
</evidence>
<protein>
    <recommendedName>
        <fullName evidence="7">Alpha-soluble NSF attachment protein</fullName>
    </recommendedName>
</protein>
<keyword evidence="4" id="KW-0931">ER-Golgi transport</keyword>
<keyword evidence="2 4" id="KW-0813">Transport</keyword>
<dbReference type="CDD" id="cd15832">
    <property type="entry name" value="SNAP"/>
    <property type="match status" value="1"/>
</dbReference>
<name>A0A1R2CKA1_9CILI</name>
<dbReference type="PANTHER" id="PTHR13768:SF8">
    <property type="entry name" value="ALPHA-SOLUBLE NSF ATTACHMENT PROTEIN"/>
    <property type="match status" value="1"/>
</dbReference>
<dbReference type="EMBL" id="MPUH01000127">
    <property type="protein sequence ID" value="OMJ89370.1"/>
    <property type="molecule type" value="Genomic_DNA"/>
</dbReference>
<dbReference type="GO" id="GO:0006886">
    <property type="term" value="P:intracellular protein transport"/>
    <property type="evidence" value="ECO:0007669"/>
    <property type="project" value="UniProtKB-UniRule"/>
</dbReference>
<accession>A0A1R2CKA1</accession>
<keyword evidence="4" id="KW-0472">Membrane</keyword>
<dbReference type="Gene3D" id="1.25.40.10">
    <property type="entry name" value="Tetratricopeptide repeat domain"/>
    <property type="match status" value="1"/>
</dbReference>
<gene>
    <name evidence="5" type="ORF">SteCoe_8470</name>
</gene>
<dbReference type="GO" id="GO:0031201">
    <property type="term" value="C:SNARE complex"/>
    <property type="evidence" value="ECO:0007669"/>
    <property type="project" value="TreeGrafter"/>
</dbReference>
<evidence type="ECO:0000313" key="5">
    <source>
        <dbReference type="EMBL" id="OMJ89370.1"/>
    </source>
</evidence>
<dbReference type="GO" id="GO:0005483">
    <property type="term" value="F:soluble NSF attachment protein activity"/>
    <property type="evidence" value="ECO:0007669"/>
    <property type="project" value="TreeGrafter"/>
</dbReference>
<comment type="caution">
    <text evidence="5">The sequence shown here is derived from an EMBL/GenBank/DDBJ whole genome shotgun (WGS) entry which is preliminary data.</text>
</comment>
<dbReference type="InterPro" id="IPR011990">
    <property type="entry name" value="TPR-like_helical_dom_sf"/>
</dbReference>
<dbReference type="Pfam" id="PF14938">
    <property type="entry name" value="SNAP"/>
    <property type="match status" value="1"/>
</dbReference>
<dbReference type="SUPFAM" id="SSF48452">
    <property type="entry name" value="TPR-like"/>
    <property type="match status" value="1"/>
</dbReference>
<reference evidence="5 6" key="1">
    <citation type="submission" date="2016-11" db="EMBL/GenBank/DDBJ databases">
        <title>The macronuclear genome of Stentor coeruleus: a giant cell with tiny introns.</title>
        <authorList>
            <person name="Slabodnick M."/>
            <person name="Ruby J.G."/>
            <person name="Reiff S.B."/>
            <person name="Swart E.C."/>
            <person name="Gosai S."/>
            <person name="Prabakaran S."/>
            <person name="Witkowska E."/>
            <person name="Larue G.E."/>
            <person name="Fisher S."/>
            <person name="Freeman R.M."/>
            <person name="Gunawardena J."/>
            <person name="Chu W."/>
            <person name="Stover N.A."/>
            <person name="Gregory B.D."/>
            <person name="Nowacki M."/>
            <person name="Derisi J."/>
            <person name="Roy S.W."/>
            <person name="Marshall W.F."/>
            <person name="Sood P."/>
        </authorList>
    </citation>
    <scope>NUCLEOTIDE SEQUENCE [LARGE SCALE GENOMIC DNA]</scope>
    <source>
        <strain evidence="5">WM001</strain>
    </source>
</reference>
<comment type="similarity">
    <text evidence="1 4">Belongs to the SNAP family.</text>
</comment>
<dbReference type="PRINTS" id="PR00448">
    <property type="entry name" value="NSFATTACHMNT"/>
</dbReference>
<organism evidence="5 6">
    <name type="scientific">Stentor coeruleus</name>
    <dbReference type="NCBI Taxonomy" id="5963"/>
    <lineage>
        <taxon>Eukaryota</taxon>
        <taxon>Sar</taxon>
        <taxon>Alveolata</taxon>
        <taxon>Ciliophora</taxon>
        <taxon>Postciliodesmatophora</taxon>
        <taxon>Heterotrichea</taxon>
        <taxon>Heterotrichida</taxon>
        <taxon>Stentoridae</taxon>
        <taxon>Stentor</taxon>
    </lineage>
</organism>
<dbReference type="PANTHER" id="PTHR13768">
    <property type="entry name" value="SOLUBLE NSF ATTACHMENT PROTEIN SNAP"/>
    <property type="match status" value="1"/>
</dbReference>
<comment type="subcellular location">
    <subcellularLocation>
        <location evidence="4">Membrane</location>
        <topology evidence="4">Peripheral membrane protein</topology>
    </subcellularLocation>
</comment>
<evidence type="ECO:0000313" key="6">
    <source>
        <dbReference type="Proteomes" id="UP000187209"/>
    </source>
</evidence>
<dbReference type="Proteomes" id="UP000187209">
    <property type="component" value="Unassembled WGS sequence"/>
</dbReference>